<keyword evidence="4" id="KW-1185">Reference proteome</keyword>
<dbReference type="AlphaFoldDB" id="A0A2T8F8R7"/>
<proteinExistence type="predicted"/>
<gene>
    <name evidence="3" type="ORF">DDE18_15705</name>
</gene>
<dbReference type="OrthoDB" id="3788982at2"/>
<accession>A0A2T8F8R7</accession>
<protein>
    <recommendedName>
        <fullName evidence="2">Putative Flp pilus-assembly TadG-like N-terminal domain-containing protein</fullName>
    </recommendedName>
</protein>
<dbReference type="Pfam" id="PF13400">
    <property type="entry name" value="Tad"/>
    <property type="match status" value="1"/>
</dbReference>
<reference evidence="3 4" key="1">
    <citation type="submission" date="2018-04" db="EMBL/GenBank/DDBJ databases">
        <title>Genome of Nocardioides gansuensis WSJ-1.</title>
        <authorList>
            <person name="Wu S."/>
            <person name="Wang G."/>
        </authorList>
    </citation>
    <scope>NUCLEOTIDE SEQUENCE [LARGE SCALE GENOMIC DNA]</scope>
    <source>
        <strain evidence="3 4">WSJ-1</strain>
    </source>
</reference>
<evidence type="ECO:0000259" key="2">
    <source>
        <dbReference type="Pfam" id="PF13400"/>
    </source>
</evidence>
<evidence type="ECO:0000256" key="1">
    <source>
        <dbReference type="SAM" id="Phobius"/>
    </source>
</evidence>
<feature type="domain" description="Putative Flp pilus-assembly TadG-like N-terminal" evidence="2">
    <location>
        <begin position="48"/>
        <end position="95"/>
    </location>
</feature>
<evidence type="ECO:0000313" key="4">
    <source>
        <dbReference type="Proteomes" id="UP000246018"/>
    </source>
</evidence>
<keyword evidence="1" id="KW-1133">Transmembrane helix</keyword>
<keyword evidence="1" id="KW-0812">Transmembrane</keyword>
<comment type="caution">
    <text evidence="3">The sequence shown here is derived from an EMBL/GenBank/DDBJ whole genome shotgun (WGS) entry which is preliminary data.</text>
</comment>
<feature type="transmembrane region" description="Helical" evidence="1">
    <location>
        <begin position="49"/>
        <end position="69"/>
    </location>
</feature>
<keyword evidence="1" id="KW-0472">Membrane</keyword>
<name>A0A2T8F8R7_9ACTN</name>
<dbReference type="InterPro" id="IPR028087">
    <property type="entry name" value="Tad_N"/>
</dbReference>
<dbReference type="EMBL" id="QDGZ01000006">
    <property type="protein sequence ID" value="PVG82121.1"/>
    <property type="molecule type" value="Genomic_DNA"/>
</dbReference>
<evidence type="ECO:0000313" key="3">
    <source>
        <dbReference type="EMBL" id="PVG82121.1"/>
    </source>
</evidence>
<dbReference type="Proteomes" id="UP000246018">
    <property type="component" value="Unassembled WGS sequence"/>
</dbReference>
<sequence>MCRGTRRRRPGRVSRYQEVHLRRRGADREPPGQLMTTRTATVQDEERGAASLILVLFTIALLTVAGVVIDTGYAMAAKRQAIHHAEQAARMGADALNRGALRDGVTQVDPTRAKNKAEAYLSLVGATGTVAVNGGEVTVTVTGKQNTKILSAVGIGAIPFAATATGLSINQDAN</sequence>
<organism evidence="3 4">
    <name type="scientific">Nocardioides gansuensis</name>
    <dbReference type="NCBI Taxonomy" id="2138300"/>
    <lineage>
        <taxon>Bacteria</taxon>
        <taxon>Bacillati</taxon>
        <taxon>Actinomycetota</taxon>
        <taxon>Actinomycetes</taxon>
        <taxon>Propionibacteriales</taxon>
        <taxon>Nocardioidaceae</taxon>
        <taxon>Nocardioides</taxon>
    </lineage>
</organism>